<accession>A0A1Q8CGH0</accession>
<dbReference type="EMBL" id="MSIE01000055">
    <property type="protein sequence ID" value="OLF13469.1"/>
    <property type="molecule type" value="Genomic_DNA"/>
</dbReference>
<keyword evidence="2" id="KW-1185">Reference proteome</keyword>
<reference evidence="1 2" key="1">
    <citation type="submission" date="2016-12" db="EMBL/GenBank/DDBJ databases">
        <title>The draft genome sequence of Actinophytocola sp. 11-183.</title>
        <authorList>
            <person name="Wang W."/>
            <person name="Yuan L."/>
        </authorList>
    </citation>
    <scope>NUCLEOTIDE SEQUENCE [LARGE SCALE GENOMIC DNA]</scope>
    <source>
        <strain evidence="1 2">11-183</strain>
    </source>
</reference>
<proteinExistence type="predicted"/>
<dbReference type="OrthoDB" id="5328543at2"/>
<gene>
    <name evidence="1" type="ORF">BU204_27105</name>
</gene>
<dbReference type="Proteomes" id="UP000185596">
    <property type="component" value="Unassembled WGS sequence"/>
</dbReference>
<comment type="caution">
    <text evidence="1">The sequence shown here is derived from an EMBL/GenBank/DDBJ whole genome shotgun (WGS) entry which is preliminary data.</text>
</comment>
<evidence type="ECO:0000313" key="1">
    <source>
        <dbReference type="EMBL" id="OLF13469.1"/>
    </source>
</evidence>
<sequence length="169" mass="18721">MTTQISRTVLGNKELVGDRLWHRLVGRILTDLEFWQYFGEHEEQVRRRWAERIVDQTLAYLRLCGEDPDPGRYSPSPLVDIGWHTFILYTVEYADFCTQVADRFIHHRPLDDEDAGSGGTADVVAAMKARGITVDDALWGAGPAGSTCARCSPPSGPKLCAPQSCSPGS</sequence>
<protein>
    <submittedName>
        <fullName evidence="1">Uncharacterized protein</fullName>
    </submittedName>
</protein>
<organism evidence="1 2">
    <name type="scientific">Actinophytocola xanthii</name>
    <dbReference type="NCBI Taxonomy" id="1912961"/>
    <lineage>
        <taxon>Bacteria</taxon>
        <taxon>Bacillati</taxon>
        <taxon>Actinomycetota</taxon>
        <taxon>Actinomycetes</taxon>
        <taxon>Pseudonocardiales</taxon>
        <taxon>Pseudonocardiaceae</taxon>
    </lineage>
</organism>
<dbReference type="STRING" id="1912961.BU204_27105"/>
<dbReference type="AlphaFoldDB" id="A0A1Q8CGH0"/>
<evidence type="ECO:0000313" key="2">
    <source>
        <dbReference type="Proteomes" id="UP000185596"/>
    </source>
</evidence>
<name>A0A1Q8CGH0_9PSEU</name>
<dbReference type="RefSeq" id="WP_075128594.1">
    <property type="nucleotide sequence ID" value="NZ_MSIE01000055.1"/>
</dbReference>